<dbReference type="InterPro" id="IPR003661">
    <property type="entry name" value="HisK_dim/P_dom"/>
</dbReference>
<dbReference type="SUPFAM" id="SSF55785">
    <property type="entry name" value="PYP-like sensor domain (PAS domain)"/>
    <property type="match status" value="1"/>
</dbReference>
<dbReference type="InterPro" id="IPR000014">
    <property type="entry name" value="PAS"/>
</dbReference>
<dbReference type="InterPro" id="IPR003594">
    <property type="entry name" value="HATPase_dom"/>
</dbReference>
<dbReference type="InterPro" id="IPR013767">
    <property type="entry name" value="PAS_fold"/>
</dbReference>
<dbReference type="SMART" id="SM00091">
    <property type="entry name" value="PAS"/>
    <property type="match status" value="1"/>
</dbReference>
<dbReference type="PRINTS" id="PR00344">
    <property type="entry name" value="BCTRLSENSOR"/>
</dbReference>
<dbReference type="Gene3D" id="1.10.287.130">
    <property type="match status" value="1"/>
</dbReference>
<dbReference type="Gene3D" id="3.30.450.20">
    <property type="entry name" value="PAS domain"/>
    <property type="match status" value="1"/>
</dbReference>
<evidence type="ECO:0000256" key="6">
    <source>
        <dbReference type="ARBA" id="ARBA00023012"/>
    </source>
</evidence>
<dbReference type="RefSeq" id="WP_204403305.1">
    <property type="nucleotide sequence ID" value="NZ_JAFBEE010000017.1"/>
</dbReference>
<feature type="transmembrane region" description="Helical" evidence="8">
    <location>
        <begin position="6"/>
        <end position="23"/>
    </location>
</feature>
<protein>
    <recommendedName>
        <fullName evidence="2">histidine kinase</fullName>
        <ecNumber evidence="2">2.7.13.3</ecNumber>
    </recommendedName>
</protein>
<sequence>MDDAIYMLLVFFLLINIYQYFKIKKAKKEMELYKSILDTLPVVVFVHRKLHFLFANKTGGKILGIDDPQELLGKPVSDYIQLNIEAIGEERIKNAMEDKPFEVLIEDKLTRIDGEVAAVEVVSMPMELDDKIVVLNLSRDIKQREELEKLKRKVDEEKERLREVMEYDKLRTEFFSNLSHELRTPLTLILGVINLLEGNLKEGNEGNININNVIKVDKKIKILRQNCYRLLRLVNNLIDMTKLDAGYFELEFQRCNIVNLVEEITMSCIEYIENRGIDIEFDTEIEEKYIACDPEKVERVILNILSNAIKFTPKGGKITVNIRDNGDEVLIHIRDTGIGIPQEKLDIIFERFMQIDKSFTRSHEGSGIGLSLVKSLVEMHKGSIKVESEYGKGSEFIICFPVNLLQDTQDTYTHQKDIKNENYVDRIDIEFADIYS</sequence>
<comment type="caution">
    <text evidence="10">The sequence shown here is derived from an EMBL/GenBank/DDBJ whole genome shotgun (WGS) entry which is preliminary data.</text>
</comment>
<dbReference type="InterPro" id="IPR036097">
    <property type="entry name" value="HisK_dim/P_sf"/>
</dbReference>
<evidence type="ECO:0000256" key="2">
    <source>
        <dbReference type="ARBA" id="ARBA00012438"/>
    </source>
</evidence>
<dbReference type="PANTHER" id="PTHR43711:SF26">
    <property type="entry name" value="SENSOR HISTIDINE KINASE RCSC"/>
    <property type="match status" value="1"/>
</dbReference>
<dbReference type="InterPro" id="IPR005467">
    <property type="entry name" value="His_kinase_dom"/>
</dbReference>
<evidence type="ECO:0000259" key="9">
    <source>
        <dbReference type="PROSITE" id="PS50109"/>
    </source>
</evidence>
<dbReference type="PROSITE" id="PS50109">
    <property type="entry name" value="HIS_KIN"/>
    <property type="match status" value="1"/>
</dbReference>
<dbReference type="InterPro" id="IPR035965">
    <property type="entry name" value="PAS-like_dom_sf"/>
</dbReference>
<gene>
    <name evidence="10" type="ORF">JOC73_002322</name>
</gene>
<evidence type="ECO:0000313" key="11">
    <source>
        <dbReference type="Proteomes" id="UP001314796"/>
    </source>
</evidence>
<dbReference type="Proteomes" id="UP001314796">
    <property type="component" value="Unassembled WGS sequence"/>
</dbReference>
<dbReference type="CDD" id="cd16922">
    <property type="entry name" value="HATPase_EvgS-ArcB-TorS-like"/>
    <property type="match status" value="1"/>
</dbReference>
<evidence type="ECO:0000256" key="7">
    <source>
        <dbReference type="SAM" id="Coils"/>
    </source>
</evidence>
<evidence type="ECO:0000256" key="8">
    <source>
        <dbReference type="SAM" id="Phobius"/>
    </source>
</evidence>
<dbReference type="InterPro" id="IPR004358">
    <property type="entry name" value="Sig_transdc_His_kin-like_C"/>
</dbReference>
<evidence type="ECO:0000256" key="3">
    <source>
        <dbReference type="ARBA" id="ARBA00022553"/>
    </source>
</evidence>
<dbReference type="NCBIfam" id="TIGR00229">
    <property type="entry name" value="sensory_box"/>
    <property type="match status" value="1"/>
</dbReference>
<keyword evidence="8" id="KW-0472">Membrane</keyword>
<feature type="coiled-coil region" evidence="7">
    <location>
        <begin position="137"/>
        <end position="167"/>
    </location>
</feature>
<reference evidence="10 11" key="1">
    <citation type="submission" date="2021-01" db="EMBL/GenBank/DDBJ databases">
        <title>Genomic Encyclopedia of Type Strains, Phase IV (KMG-IV): sequencing the most valuable type-strain genomes for metagenomic binning, comparative biology and taxonomic classification.</title>
        <authorList>
            <person name="Goeker M."/>
        </authorList>
    </citation>
    <scope>NUCLEOTIDE SEQUENCE [LARGE SCALE GENOMIC DNA]</scope>
    <source>
        <strain evidence="10 11">DSM 25890</strain>
    </source>
</reference>
<dbReference type="SUPFAM" id="SSF47384">
    <property type="entry name" value="Homodimeric domain of signal transducing histidine kinase"/>
    <property type="match status" value="1"/>
</dbReference>
<keyword evidence="6" id="KW-0902">Two-component regulatory system</keyword>
<dbReference type="Pfam" id="PF02518">
    <property type="entry name" value="HATPase_c"/>
    <property type="match status" value="1"/>
</dbReference>
<dbReference type="PANTHER" id="PTHR43711">
    <property type="entry name" value="TWO-COMPONENT HISTIDINE KINASE"/>
    <property type="match status" value="1"/>
</dbReference>
<evidence type="ECO:0000256" key="4">
    <source>
        <dbReference type="ARBA" id="ARBA00022679"/>
    </source>
</evidence>
<name>A0ABS2NS33_9FIRM</name>
<comment type="catalytic activity">
    <reaction evidence="1">
        <text>ATP + protein L-histidine = ADP + protein N-phospho-L-histidine.</text>
        <dbReference type="EC" id="2.7.13.3"/>
    </reaction>
</comment>
<dbReference type="EC" id="2.7.13.3" evidence="2"/>
<keyword evidence="8" id="KW-0812">Transmembrane</keyword>
<evidence type="ECO:0000313" key="10">
    <source>
        <dbReference type="EMBL" id="MBM7615748.1"/>
    </source>
</evidence>
<evidence type="ECO:0000256" key="1">
    <source>
        <dbReference type="ARBA" id="ARBA00000085"/>
    </source>
</evidence>
<keyword evidence="11" id="KW-1185">Reference proteome</keyword>
<dbReference type="InterPro" id="IPR050736">
    <property type="entry name" value="Sensor_HK_Regulatory"/>
</dbReference>
<dbReference type="CDD" id="cd00082">
    <property type="entry name" value="HisKA"/>
    <property type="match status" value="1"/>
</dbReference>
<keyword evidence="5" id="KW-0418">Kinase</keyword>
<dbReference type="SMART" id="SM00387">
    <property type="entry name" value="HATPase_c"/>
    <property type="match status" value="1"/>
</dbReference>
<dbReference type="SUPFAM" id="SSF55874">
    <property type="entry name" value="ATPase domain of HSP90 chaperone/DNA topoisomerase II/histidine kinase"/>
    <property type="match status" value="1"/>
</dbReference>
<dbReference type="InterPro" id="IPR036890">
    <property type="entry name" value="HATPase_C_sf"/>
</dbReference>
<evidence type="ECO:0000256" key="5">
    <source>
        <dbReference type="ARBA" id="ARBA00022777"/>
    </source>
</evidence>
<organism evidence="10 11">
    <name type="scientific">Alkaliphilus hydrothermalis</name>
    <dbReference type="NCBI Taxonomy" id="1482730"/>
    <lineage>
        <taxon>Bacteria</taxon>
        <taxon>Bacillati</taxon>
        <taxon>Bacillota</taxon>
        <taxon>Clostridia</taxon>
        <taxon>Peptostreptococcales</taxon>
        <taxon>Natronincolaceae</taxon>
        <taxon>Alkaliphilus</taxon>
    </lineage>
</organism>
<feature type="domain" description="Histidine kinase" evidence="9">
    <location>
        <begin position="177"/>
        <end position="404"/>
    </location>
</feature>
<keyword evidence="4" id="KW-0808">Transferase</keyword>
<keyword evidence="7" id="KW-0175">Coiled coil</keyword>
<dbReference type="Gene3D" id="3.30.565.10">
    <property type="entry name" value="Histidine kinase-like ATPase, C-terminal domain"/>
    <property type="match status" value="1"/>
</dbReference>
<keyword evidence="8" id="KW-1133">Transmembrane helix</keyword>
<dbReference type="Pfam" id="PF00989">
    <property type="entry name" value="PAS"/>
    <property type="match status" value="1"/>
</dbReference>
<dbReference type="EMBL" id="JAFBEE010000017">
    <property type="protein sequence ID" value="MBM7615748.1"/>
    <property type="molecule type" value="Genomic_DNA"/>
</dbReference>
<dbReference type="Pfam" id="PF00512">
    <property type="entry name" value="HisKA"/>
    <property type="match status" value="1"/>
</dbReference>
<accession>A0ABS2NS33</accession>
<proteinExistence type="predicted"/>
<dbReference type="SMART" id="SM00388">
    <property type="entry name" value="HisKA"/>
    <property type="match status" value="1"/>
</dbReference>
<keyword evidence="3" id="KW-0597">Phosphoprotein</keyword>